<dbReference type="SUPFAM" id="SSF51556">
    <property type="entry name" value="Metallo-dependent hydrolases"/>
    <property type="match status" value="1"/>
</dbReference>
<dbReference type="EMBL" id="CAEZYR010000002">
    <property type="protein sequence ID" value="CAB4725442.1"/>
    <property type="molecule type" value="Genomic_DNA"/>
</dbReference>
<accession>A0A6J7ASE5</accession>
<evidence type="ECO:0000313" key="6">
    <source>
        <dbReference type="EMBL" id="CAB5025683.1"/>
    </source>
</evidence>
<keyword evidence="1" id="KW-0456">Lyase</keyword>
<evidence type="ECO:0000313" key="4">
    <source>
        <dbReference type="EMBL" id="CAB4835922.1"/>
    </source>
</evidence>
<sequence>MPRVERFDQGDAWVIEGVPDPMPIGLNACAGQDPRLRQSWVRFEDIRSGGWDPAERLKEIEIAGVDAEVLYPTPRLAQAIYGTTDSELHLALVQAYNDWIHEYASHDLGRFRALAIVPNRGVDHALAEIARVGDRPSTGGVLLGAYPGGTVNPSADDDPVFAALVEQQLTVNVHVSLSNTLPTGAPTLLALPAAGRFTAATNHLIDLVFSGIFDRFPTLNMVFAEVDCGWLPYFKEQLDDGYYRYRFRFDLKKLPSEYIEQHVHCTWVTDTYGIDNRHRIGVERMLWSSDYPHGNSNYPNAWSATQASMAGVPPDERDLMLVGNATRLYRFDRP</sequence>
<dbReference type="GO" id="GO:0005737">
    <property type="term" value="C:cytoplasm"/>
    <property type="evidence" value="ECO:0007669"/>
    <property type="project" value="TreeGrafter"/>
</dbReference>
<dbReference type="PANTHER" id="PTHR21240:SF28">
    <property type="entry name" value="ISO-OROTATE DECARBOXYLASE (EUROFUNG)"/>
    <property type="match status" value="1"/>
</dbReference>
<name>A0A6J7ASE5_9ZZZZ</name>
<dbReference type="EMBL" id="CAFBOS010000295">
    <property type="protein sequence ID" value="CAB5025683.1"/>
    <property type="molecule type" value="Genomic_DNA"/>
</dbReference>
<evidence type="ECO:0000313" key="3">
    <source>
        <dbReference type="EMBL" id="CAB4725442.1"/>
    </source>
</evidence>
<dbReference type="GO" id="GO:0016831">
    <property type="term" value="F:carboxy-lyase activity"/>
    <property type="evidence" value="ECO:0007669"/>
    <property type="project" value="InterPro"/>
</dbReference>
<proteinExistence type="predicted"/>
<dbReference type="EMBL" id="CAFABA010000151">
    <property type="protein sequence ID" value="CAB4835922.1"/>
    <property type="molecule type" value="Genomic_DNA"/>
</dbReference>
<dbReference type="InterPro" id="IPR032466">
    <property type="entry name" value="Metal_Hydrolase"/>
</dbReference>
<feature type="domain" description="Amidohydrolase-related" evidence="2">
    <location>
        <begin position="47"/>
        <end position="331"/>
    </location>
</feature>
<evidence type="ECO:0000256" key="1">
    <source>
        <dbReference type="ARBA" id="ARBA00023239"/>
    </source>
</evidence>
<gene>
    <name evidence="3" type="ORF">UFOPK2754_00108</name>
    <name evidence="4" type="ORF">UFOPK3139_02691</name>
    <name evidence="5" type="ORF">UFOPK3543_01977</name>
    <name evidence="6" type="ORF">UFOPK3967_03035</name>
</gene>
<organism evidence="4">
    <name type="scientific">freshwater metagenome</name>
    <dbReference type="NCBI Taxonomy" id="449393"/>
    <lineage>
        <taxon>unclassified sequences</taxon>
        <taxon>metagenomes</taxon>
        <taxon>ecological metagenomes</taxon>
    </lineage>
</organism>
<dbReference type="InterPro" id="IPR032465">
    <property type="entry name" value="ACMSD"/>
</dbReference>
<evidence type="ECO:0000313" key="5">
    <source>
        <dbReference type="EMBL" id="CAB4919094.1"/>
    </source>
</evidence>
<dbReference type="InterPro" id="IPR006680">
    <property type="entry name" value="Amidohydro-rel"/>
</dbReference>
<dbReference type="GO" id="GO:0016787">
    <property type="term" value="F:hydrolase activity"/>
    <property type="evidence" value="ECO:0007669"/>
    <property type="project" value="InterPro"/>
</dbReference>
<protein>
    <submittedName>
        <fullName evidence="4">Unannotated protein</fullName>
    </submittedName>
</protein>
<dbReference type="Pfam" id="PF04909">
    <property type="entry name" value="Amidohydro_2"/>
    <property type="match status" value="1"/>
</dbReference>
<dbReference type="PANTHER" id="PTHR21240">
    <property type="entry name" value="2-AMINO-3-CARBOXYLMUCONATE-6-SEMIALDEHYDE DECARBOXYLASE"/>
    <property type="match status" value="1"/>
</dbReference>
<reference evidence="4" key="1">
    <citation type="submission" date="2020-05" db="EMBL/GenBank/DDBJ databases">
        <authorList>
            <person name="Chiriac C."/>
            <person name="Salcher M."/>
            <person name="Ghai R."/>
            <person name="Kavagutti S V."/>
        </authorList>
    </citation>
    <scope>NUCLEOTIDE SEQUENCE</scope>
</reference>
<dbReference type="EMBL" id="CAFBMH010000082">
    <property type="protein sequence ID" value="CAB4919094.1"/>
    <property type="molecule type" value="Genomic_DNA"/>
</dbReference>
<dbReference type="GO" id="GO:0019748">
    <property type="term" value="P:secondary metabolic process"/>
    <property type="evidence" value="ECO:0007669"/>
    <property type="project" value="TreeGrafter"/>
</dbReference>
<evidence type="ECO:0000259" key="2">
    <source>
        <dbReference type="Pfam" id="PF04909"/>
    </source>
</evidence>
<dbReference type="Gene3D" id="3.20.20.140">
    <property type="entry name" value="Metal-dependent hydrolases"/>
    <property type="match status" value="1"/>
</dbReference>
<dbReference type="AlphaFoldDB" id="A0A6J7ASE5"/>